<dbReference type="PANTHER" id="PTHR33744">
    <property type="entry name" value="CARBOHYDRATE DIACID REGULATOR"/>
    <property type="match status" value="1"/>
</dbReference>
<reference evidence="4" key="1">
    <citation type="journal article" date="2019" name="Int. J. Syst. Evol. Microbiol.">
        <title>The Global Catalogue of Microorganisms (GCM) 10K type strain sequencing project: providing services to taxonomists for standard genome sequencing and annotation.</title>
        <authorList>
            <consortium name="The Broad Institute Genomics Platform"/>
            <consortium name="The Broad Institute Genome Sequencing Center for Infectious Disease"/>
            <person name="Wu L."/>
            <person name="Ma J."/>
        </authorList>
    </citation>
    <scope>NUCLEOTIDE SEQUENCE [LARGE SCALE GENOMIC DNA]</scope>
    <source>
        <strain evidence="4">JCM 11882</strain>
    </source>
</reference>
<keyword evidence="4" id="KW-1185">Reference proteome</keyword>
<dbReference type="Gene3D" id="1.10.10.2840">
    <property type="entry name" value="PucR C-terminal helix-turn-helix domain"/>
    <property type="match status" value="1"/>
</dbReference>
<evidence type="ECO:0000256" key="1">
    <source>
        <dbReference type="SAM" id="Coils"/>
    </source>
</evidence>
<protein>
    <submittedName>
        <fullName evidence="3">GAF domain-containing protein</fullName>
    </submittedName>
</protein>
<evidence type="ECO:0000259" key="2">
    <source>
        <dbReference type="SMART" id="SM00065"/>
    </source>
</evidence>
<name>A0ABV9PQL9_9ACTN</name>
<dbReference type="RefSeq" id="WP_344989437.1">
    <property type="nucleotide sequence ID" value="NZ_BAABCD010000008.1"/>
</dbReference>
<proteinExistence type="predicted"/>
<feature type="domain" description="GAF" evidence="2">
    <location>
        <begin position="87"/>
        <end position="262"/>
    </location>
</feature>
<evidence type="ECO:0000313" key="4">
    <source>
        <dbReference type="Proteomes" id="UP001595836"/>
    </source>
</evidence>
<dbReference type="Pfam" id="PF01590">
    <property type="entry name" value="GAF"/>
    <property type="match status" value="1"/>
</dbReference>
<dbReference type="SUPFAM" id="SSF55781">
    <property type="entry name" value="GAF domain-like"/>
    <property type="match status" value="1"/>
</dbReference>
<dbReference type="Pfam" id="PF13556">
    <property type="entry name" value="HTH_30"/>
    <property type="match status" value="1"/>
</dbReference>
<dbReference type="Gene3D" id="3.30.450.40">
    <property type="match status" value="1"/>
</dbReference>
<dbReference type="InterPro" id="IPR029016">
    <property type="entry name" value="GAF-like_dom_sf"/>
</dbReference>
<comment type="caution">
    <text evidence="3">The sequence shown here is derived from an EMBL/GenBank/DDBJ whole genome shotgun (WGS) entry which is preliminary data.</text>
</comment>
<dbReference type="InterPro" id="IPR042070">
    <property type="entry name" value="PucR_C-HTH_sf"/>
</dbReference>
<dbReference type="EMBL" id="JBHSHP010000023">
    <property type="protein sequence ID" value="MFC4755225.1"/>
    <property type="molecule type" value="Genomic_DNA"/>
</dbReference>
<evidence type="ECO:0000313" key="3">
    <source>
        <dbReference type="EMBL" id="MFC4755225.1"/>
    </source>
</evidence>
<dbReference type="InterPro" id="IPR003018">
    <property type="entry name" value="GAF"/>
</dbReference>
<keyword evidence="1" id="KW-0175">Coiled coil</keyword>
<dbReference type="InterPro" id="IPR051448">
    <property type="entry name" value="CdaR-like_regulators"/>
</dbReference>
<dbReference type="SMART" id="SM00065">
    <property type="entry name" value="GAF"/>
    <property type="match status" value="1"/>
</dbReference>
<dbReference type="Proteomes" id="UP001595836">
    <property type="component" value="Unassembled WGS sequence"/>
</dbReference>
<dbReference type="PANTHER" id="PTHR33744:SF1">
    <property type="entry name" value="DNA-BINDING TRANSCRIPTIONAL ACTIVATOR ADER"/>
    <property type="match status" value="1"/>
</dbReference>
<accession>A0ABV9PQL9</accession>
<feature type="coiled-coil region" evidence="1">
    <location>
        <begin position="254"/>
        <end position="285"/>
    </location>
</feature>
<dbReference type="InterPro" id="IPR025736">
    <property type="entry name" value="PucR_C-HTH_dom"/>
</dbReference>
<gene>
    <name evidence="3" type="ORF">ACFO7U_10590</name>
</gene>
<organism evidence="3 4">
    <name type="scientific">Dietzia aurantiaca</name>
    <dbReference type="NCBI Taxonomy" id="983873"/>
    <lineage>
        <taxon>Bacteria</taxon>
        <taxon>Bacillati</taxon>
        <taxon>Actinomycetota</taxon>
        <taxon>Actinomycetes</taxon>
        <taxon>Mycobacteriales</taxon>
        <taxon>Dietziaceae</taxon>
        <taxon>Dietzia</taxon>
    </lineage>
</organism>
<sequence length="685" mass="72731">MISTHGDASAVHPSAITGLLSGLAEVIPGEEFDARLRAVEAGLDSEVAARIRAAAHAARATVRTERRRAARLLEVIESTGELVAVHNVDAVLREITSRARRLLNCDYVYLNTPEPAAVPAPDGPGSPAGAGATSVAAAAEPSSYAIRAWSGDLAPEFLGIPVSPGLGVGGVVLQTGQPYQVADYATARPADTPADYAELLARQQISTLLATPLVVDGRITGLLFAARTHEEKFSDDEVFLLSALARHAAIALQNAELDERRERALREVSVAAERSESKRAEEERQSRLHARLNSVVLDGAGVSEVLAAVCEEAATDVAYVDRATGSAVVASTPPTSTPAVSWNLPEPSVLAAPRGELPRPELREVQVGRRRWAVIDVVAYSRALGHLVARTQALEDPATARLLQWTSQAVALCQLSTQALADAERRTATEVVRKLVSSSSSPELRRKLHRSGIGPDGLRILLCDSGDPSLERRLTRWTVRHSGIAAVVDEVAVVLAPAGRSDSLATLATTLSEELGGIVVLSRAVEELETIRPEFTRTLRSLHLARALGYAGEVVRVEQFGVFSMLFTDPTAEDLDDFIRAQAGPLLDSDNRHGTALAATALALLDHAGGVRAAAAELDVHPNTITQRAGRIARLLGPGWRAQPRAFEVHAGLKLHRLRAEAGRWAQARGLGGHALSAGPPDCGQ</sequence>